<protein>
    <submittedName>
        <fullName evidence="1">Uncharacterized protein</fullName>
    </submittedName>
</protein>
<organism evidence="1 2">
    <name type="scientific">Rathayibacter festucae DSM 15932</name>
    <dbReference type="NCBI Taxonomy" id="1328866"/>
    <lineage>
        <taxon>Bacteria</taxon>
        <taxon>Bacillati</taxon>
        <taxon>Actinomycetota</taxon>
        <taxon>Actinomycetes</taxon>
        <taxon>Micrococcales</taxon>
        <taxon>Microbacteriaceae</taxon>
        <taxon>Rathayibacter</taxon>
    </lineage>
</organism>
<gene>
    <name evidence="1" type="ORF">C1I64_00425</name>
</gene>
<evidence type="ECO:0000313" key="1">
    <source>
        <dbReference type="EMBL" id="AZZ50670.1"/>
    </source>
</evidence>
<dbReference type="EMBL" id="CP028137">
    <property type="protein sequence ID" value="AZZ50670.1"/>
    <property type="molecule type" value="Genomic_DNA"/>
</dbReference>
<proteinExistence type="predicted"/>
<accession>A0A3Q9UV87</accession>
<dbReference type="KEGG" id="rfs:C1I64_00425"/>
<name>A0A3Q9UV87_9MICO</name>
<reference evidence="1 2" key="1">
    <citation type="submission" date="2018-03" db="EMBL/GenBank/DDBJ databases">
        <title>Bacteriophage NCPPB3778 and a type I-E CRISPR drive the evolution of the US Biological Select Agent, Rathayibacter toxicus.</title>
        <authorList>
            <person name="Davis E.W.II."/>
            <person name="Tabima J.F."/>
            <person name="Weisberg A.J."/>
            <person name="Dantas Lopes L."/>
            <person name="Wiseman M.S."/>
            <person name="Wiseman M.S."/>
            <person name="Pupko T."/>
            <person name="Belcher M.S."/>
            <person name="Sechler A.J."/>
            <person name="Tancos M.A."/>
            <person name="Schroeder B.K."/>
            <person name="Murray T.D."/>
            <person name="Luster D.G."/>
            <person name="Schneider W.L."/>
            <person name="Rogers E."/>
            <person name="Andreote F.D."/>
            <person name="Grunwald N.J."/>
            <person name="Putnam M.L."/>
            <person name="Chang J.H."/>
        </authorList>
    </citation>
    <scope>NUCLEOTIDE SEQUENCE [LARGE SCALE GENOMIC DNA]</scope>
    <source>
        <strain evidence="1 2">DSM 15932</strain>
    </source>
</reference>
<dbReference type="AlphaFoldDB" id="A0A3Q9UV87"/>
<sequence>MLRRPTREKLQRELEVIDAAIAGHPFSSDVLVRLQSVFAESDGSGRDGQRINARLAEEGLPTIPGIWIFYARNFSSWGWLHNRRRAAVRRIERLGG</sequence>
<dbReference type="Proteomes" id="UP000285317">
    <property type="component" value="Chromosome"/>
</dbReference>
<evidence type="ECO:0000313" key="2">
    <source>
        <dbReference type="Proteomes" id="UP000285317"/>
    </source>
</evidence>